<comment type="catalytic activity">
    <reaction evidence="1 14">
        <text>D-ribulose 5-phosphate = (2S)-2-hydroxy-3-oxobutyl phosphate + formate + H(+)</text>
        <dbReference type="Rhea" id="RHEA:18457"/>
        <dbReference type="ChEBI" id="CHEBI:15378"/>
        <dbReference type="ChEBI" id="CHEBI:15740"/>
        <dbReference type="ChEBI" id="CHEBI:58121"/>
        <dbReference type="ChEBI" id="CHEBI:58830"/>
        <dbReference type="EC" id="4.1.99.12"/>
    </reaction>
</comment>
<dbReference type="EC" id="4.1.99.12" evidence="7 14"/>
<reference evidence="16 17" key="1">
    <citation type="submission" date="2020-11" db="EMBL/GenBank/DDBJ databases">
        <title>Sulfur oxidizing isolate from Hospital Hole Sinkhole.</title>
        <authorList>
            <person name="Scott K.M."/>
        </authorList>
    </citation>
    <scope>NUCLEOTIDE SEQUENCE [LARGE SCALE GENOMIC DNA]</scope>
    <source>
        <strain evidence="16 17">HH1</strain>
    </source>
</reference>
<comment type="pathway">
    <text evidence="4 14">Cofactor biosynthesis; riboflavin biosynthesis; 2-hydroxy-3-oxobutyl phosphate from D-ribulose 5-phosphate: step 1/1.</text>
</comment>
<evidence type="ECO:0000256" key="12">
    <source>
        <dbReference type="ARBA" id="ARBA00023211"/>
    </source>
</evidence>
<sequence length="371" mass="40665">MPLNTIEELIEDYRQGKMVILMDDEDRENEGDLLVPAETVTAEDINFMARYGRGLICLTMTRDRCNQLHLPLMVKDNTDPHGTNFTVSIEAAEGVTTGISAADRAVTVRTAVAKNAGPADIVTPGHIFPLMAQPGGVLTRAGHTEAGCDLARLAGFEPSSVIVEIMNEDGSMARRDDLEAYAAEHDIKIGTIADLIEYRLQNEKTIERVSECKLPTDFGEFRLIGYQDVLDQKAHFALVYGQLNSQEAVPVRVHMLDTLCDVFGSKRPECGWSLQSAMQQIAEEGSGAIVVLRKHEEASELLDKIQGFQMKDLGVHAPETRYDDDTKTFGLGAQILADLGLKRLKVIGSAMKMSALSGFGLEISETLPKKD</sequence>
<comment type="similarity">
    <text evidence="14">Belongs to the DHBP synthase family.</text>
</comment>
<feature type="binding site" evidence="14">
    <location>
        <position position="28"/>
    </location>
    <ligand>
        <name>Mg(2+)</name>
        <dbReference type="ChEBI" id="CHEBI:18420"/>
        <label>1</label>
    </ligand>
</feature>
<dbReference type="PIRSF" id="PIRSF001259">
    <property type="entry name" value="RibA"/>
    <property type="match status" value="1"/>
</dbReference>
<evidence type="ECO:0000256" key="9">
    <source>
        <dbReference type="ARBA" id="ARBA00022619"/>
    </source>
</evidence>
<evidence type="ECO:0000256" key="7">
    <source>
        <dbReference type="ARBA" id="ARBA00012153"/>
    </source>
</evidence>
<dbReference type="InterPro" id="IPR000422">
    <property type="entry name" value="DHBP_synthase_RibB"/>
</dbReference>
<feature type="binding site" evidence="14">
    <location>
        <position position="28"/>
    </location>
    <ligand>
        <name>Mg(2+)</name>
        <dbReference type="ChEBI" id="CHEBI:18420"/>
        <label>2</label>
    </ligand>
</feature>
<dbReference type="HAMAP" id="MF_00180">
    <property type="entry name" value="RibB"/>
    <property type="match status" value="1"/>
</dbReference>
<evidence type="ECO:0000256" key="14">
    <source>
        <dbReference type="HAMAP-Rule" id="MF_00180"/>
    </source>
</evidence>
<feature type="binding site" evidence="14">
    <location>
        <begin position="27"/>
        <end position="28"/>
    </location>
    <ligand>
        <name>D-ribulose 5-phosphate</name>
        <dbReference type="ChEBI" id="CHEBI:58121"/>
    </ligand>
</feature>
<evidence type="ECO:0000256" key="13">
    <source>
        <dbReference type="ARBA" id="ARBA00023239"/>
    </source>
</evidence>
<evidence type="ECO:0000313" key="17">
    <source>
        <dbReference type="Proteomes" id="UP001193680"/>
    </source>
</evidence>
<comment type="cofactor">
    <cofactor evidence="2">
        <name>Mn(2+)</name>
        <dbReference type="ChEBI" id="CHEBI:29035"/>
    </cofactor>
</comment>
<dbReference type="Gene3D" id="3.90.870.10">
    <property type="entry name" value="DHBP synthase"/>
    <property type="match status" value="1"/>
</dbReference>
<evidence type="ECO:0000256" key="1">
    <source>
        <dbReference type="ARBA" id="ARBA00000141"/>
    </source>
</evidence>
<dbReference type="GO" id="GO:0008686">
    <property type="term" value="F:3,4-dihydroxy-2-butanone-4-phosphate synthase activity"/>
    <property type="evidence" value="ECO:0007669"/>
    <property type="project" value="UniProtKB-EC"/>
</dbReference>
<evidence type="ECO:0000256" key="6">
    <source>
        <dbReference type="ARBA" id="ARBA00008976"/>
    </source>
</evidence>
<dbReference type="Proteomes" id="UP001193680">
    <property type="component" value="Unassembled WGS sequence"/>
</dbReference>
<dbReference type="SUPFAM" id="SSF142695">
    <property type="entry name" value="RibA-like"/>
    <property type="match status" value="1"/>
</dbReference>
<evidence type="ECO:0000256" key="8">
    <source>
        <dbReference type="ARBA" id="ARBA00018836"/>
    </source>
</evidence>
<evidence type="ECO:0000259" key="15">
    <source>
        <dbReference type="Pfam" id="PF00925"/>
    </source>
</evidence>
<comment type="caution">
    <text evidence="16">The sequence shown here is derived from an EMBL/GenBank/DDBJ whole genome shotgun (WGS) entry which is preliminary data.</text>
</comment>
<feature type="domain" description="GTP cyclohydrolase II" evidence="15">
    <location>
        <begin position="207"/>
        <end position="368"/>
    </location>
</feature>
<feature type="binding site" evidence="14">
    <location>
        <position position="32"/>
    </location>
    <ligand>
        <name>D-ribulose 5-phosphate</name>
        <dbReference type="ChEBI" id="CHEBI:58121"/>
    </ligand>
</feature>
<dbReference type="Pfam" id="PF00925">
    <property type="entry name" value="GTP_cyclohydro2"/>
    <property type="match status" value="1"/>
</dbReference>
<keyword evidence="17" id="KW-1185">Reference proteome</keyword>
<evidence type="ECO:0000256" key="10">
    <source>
        <dbReference type="ARBA" id="ARBA00022723"/>
    </source>
</evidence>
<feature type="binding site" evidence="14">
    <location>
        <position position="143"/>
    </location>
    <ligand>
        <name>Mg(2+)</name>
        <dbReference type="ChEBI" id="CHEBI:18420"/>
        <label>2</label>
    </ligand>
</feature>
<feature type="site" description="Essential for catalytic activity" evidence="14">
    <location>
        <position position="126"/>
    </location>
</feature>
<keyword evidence="11 14" id="KW-0460">Magnesium</keyword>
<evidence type="ECO:0000256" key="5">
    <source>
        <dbReference type="ARBA" id="ARBA00005520"/>
    </source>
</evidence>
<keyword evidence="9 14" id="KW-0686">Riboflavin biosynthesis</keyword>
<dbReference type="SUPFAM" id="SSF55821">
    <property type="entry name" value="YrdC/RibB"/>
    <property type="match status" value="1"/>
</dbReference>
<evidence type="ECO:0000256" key="11">
    <source>
        <dbReference type="ARBA" id="ARBA00022842"/>
    </source>
</evidence>
<keyword evidence="12 14" id="KW-0464">Manganese</keyword>
<organism evidence="16 17">
    <name type="scientific">Thiomicrorhabdus heinhorstiae</name>
    <dbReference type="NCBI Taxonomy" id="2748010"/>
    <lineage>
        <taxon>Bacteria</taxon>
        <taxon>Pseudomonadati</taxon>
        <taxon>Pseudomonadota</taxon>
        <taxon>Gammaproteobacteria</taxon>
        <taxon>Thiotrichales</taxon>
        <taxon>Piscirickettsiaceae</taxon>
        <taxon>Thiomicrorhabdus</taxon>
    </lineage>
</organism>
<dbReference type="InterPro" id="IPR017945">
    <property type="entry name" value="DHBP_synth_RibB-like_a/b_dom"/>
</dbReference>
<gene>
    <name evidence="14 16" type="primary">ribB</name>
    <name evidence="16" type="ORF">H8792_006800</name>
</gene>
<name>A0ABS0BW54_9GAMM</name>
<comment type="similarity">
    <text evidence="6">In the C-terminal section; belongs to the GTP cyclohydrolase II family.</text>
</comment>
<evidence type="ECO:0000256" key="2">
    <source>
        <dbReference type="ARBA" id="ARBA00001936"/>
    </source>
</evidence>
<dbReference type="NCBIfam" id="NF010626">
    <property type="entry name" value="PRK14019.1"/>
    <property type="match status" value="1"/>
</dbReference>
<dbReference type="Pfam" id="PF00926">
    <property type="entry name" value="DHBP_synthase"/>
    <property type="match status" value="1"/>
</dbReference>
<evidence type="ECO:0000256" key="4">
    <source>
        <dbReference type="ARBA" id="ARBA00004904"/>
    </source>
</evidence>
<dbReference type="PANTHER" id="PTHR21327">
    <property type="entry name" value="GTP CYCLOHYDROLASE II-RELATED"/>
    <property type="match status" value="1"/>
</dbReference>
<comment type="subunit">
    <text evidence="14">Homodimer.</text>
</comment>
<dbReference type="EMBL" id="JACBGI020000010">
    <property type="protein sequence ID" value="MBF6058048.1"/>
    <property type="molecule type" value="Genomic_DNA"/>
</dbReference>
<dbReference type="PANTHER" id="PTHR21327:SF34">
    <property type="entry name" value="3,4-DIHYDROXY-2-BUTANONE 4-PHOSPHATE SYNTHASE"/>
    <property type="match status" value="1"/>
</dbReference>
<dbReference type="NCBIfam" id="TIGR00506">
    <property type="entry name" value="ribB"/>
    <property type="match status" value="1"/>
</dbReference>
<accession>A0ABS0BW54</accession>
<evidence type="ECO:0000313" key="16">
    <source>
        <dbReference type="EMBL" id="MBF6058048.1"/>
    </source>
</evidence>
<comment type="cofactor">
    <cofactor evidence="14">
        <name>Mg(2+)</name>
        <dbReference type="ChEBI" id="CHEBI:18420"/>
    </cofactor>
    <cofactor evidence="14">
        <name>Mn(2+)</name>
        <dbReference type="ChEBI" id="CHEBI:29035"/>
    </cofactor>
    <text evidence="14">Binds 2 divalent metal cations per subunit. Magnesium or manganese.</text>
</comment>
<dbReference type="InterPro" id="IPR032677">
    <property type="entry name" value="GTP_cyclohydro_II"/>
</dbReference>
<keyword evidence="10 14" id="KW-0479">Metal-binding</keyword>
<proteinExistence type="inferred from homology"/>
<dbReference type="InterPro" id="IPR036144">
    <property type="entry name" value="RibA-like_sf"/>
</dbReference>
<dbReference type="RefSeq" id="WP_185978189.1">
    <property type="nucleotide sequence ID" value="NZ_JACBGI020000010.1"/>
</dbReference>
<protein>
    <recommendedName>
        <fullName evidence="8 14">3,4-dihydroxy-2-butanone 4-phosphate synthase</fullName>
        <shortName evidence="14">DHBP synthase</shortName>
        <ecNumber evidence="7 14">4.1.99.12</ecNumber>
    </recommendedName>
</protein>
<evidence type="ECO:0000256" key="3">
    <source>
        <dbReference type="ARBA" id="ARBA00002284"/>
    </source>
</evidence>
<comment type="similarity">
    <text evidence="5">In the N-terminal section; belongs to the DHBP synthase family.</text>
</comment>
<dbReference type="Gene3D" id="3.40.50.10990">
    <property type="entry name" value="GTP cyclohydrolase II"/>
    <property type="match status" value="1"/>
</dbReference>
<comment type="function">
    <text evidence="3 14">Catalyzes the conversion of D-ribulose 5-phosphate to formate and 3,4-dihydroxy-2-butanone 4-phosphate.</text>
</comment>
<feature type="site" description="Essential for catalytic activity" evidence="14">
    <location>
        <position position="164"/>
    </location>
</feature>
<feature type="binding site" evidence="14">
    <location>
        <begin position="140"/>
        <end position="144"/>
    </location>
    <ligand>
        <name>D-ribulose 5-phosphate</name>
        <dbReference type="ChEBI" id="CHEBI:58121"/>
    </ligand>
</feature>
<keyword evidence="13 14" id="KW-0456">Lyase</keyword>